<keyword evidence="4" id="KW-1185">Reference proteome</keyword>
<organism evidence="3 4">
    <name type="scientific">Funneliformis mosseae</name>
    <name type="common">Endomycorrhizal fungus</name>
    <name type="synonym">Glomus mosseae</name>
    <dbReference type="NCBI Taxonomy" id="27381"/>
    <lineage>
        <taxon>Eukaryota</taxon>
        <taxon>Fungi</taxon>
        <taxon>Fungi incertae sedis</taxon>
        <taxon>Mucoromycota</taxon>
        <taxon>Glomeromycotina</taxon>
        <taxon>Glomeromycetes</taxon>
        <taxon>Glomerales</taxon>
        <taxon>Glomeraceae</taxon>
        <taxon>Funneliformis</taxon>
    </lineage>
</organism>
<evidence type="ECO:0000313" key="4">
    <source>
        <dbReference type="Proteomes" id="UP000789375"/>
    </source>
</evidence>
<feature type="domain" description="DUF7886" evidence="2">
    <location>
        <begin position="106"/>
        <end position="245"/>
    </location>
</feature>
<gene>
    <name evidence="3" type="ORF">FMOSSE_LOCUS4538</name>
</gene>
<evidence type="ECO:0000256" key="1">
    <source>
        <dbReference type="SAM" id="MobiDB-lite"/>
    </source>
</evidence>
<sequence length="278" mass="31969">MPDNLKEPFSMKPETIRLSVFLADCLSVGCLKGFKHFEVYLRGREELLLRVYIDSNNKTNSNLESNRLNYNSLSLAKSQSNALFSPKTRRTLSNGFDMDIILPPSSPLDKDLEKDETNHAFLIAGYARYKCPYVWLRSNHKRLIQLQDDQKLETDNPLKLDTIAAWKARDIKLWDIIAEVITLCLDKAPENPFEIDHSYYDTLPIEEMAVSTGAMVDFLQKVYLNDTPYASNVFEDIKQLQQRHFIAFEEMNEALNSNSLEKSNPSSNVSVNNTKKFD</sequence>
<proteinExistence type="predicted"/>
<feature type="region of interest" description="Disordered" evidence="1">
    <location>
        <begin position="257"/>
        <end position="278"/>
    </location>
</feature>
<dbReference type="Proteomes" id="UP000789375">
    <property type="component" value="Unassembled WGS sequence"/>
</dbReference>
<feature type="compositionally biased region" description="Low complexity" evidence="1">
    <location>
        <begin position="263"/>
        <end position="278"/>
    </location>
</feature>
<accession>A0A9N8ZYM1</accession>
<dbReference type="InterPro" id="IPR057208">
    <property type="entry name" value="DUF7886"/>
</dbReference>
<name>A0A9N8ZYM1_FUNMO</name>
<dbReference type="PANTHER" id="PTHR47915">
    <property type="entry name" value="SI:DKEY-19B23.7"/>
    <property type="match status" value="1"/>
</dbReference>
<comment type="caution">
    <text evidence="3">The sequence shown here is derived from an EMBL/GenBank/DDBJ whole genome shotgun (WGS) entry which is preliminary data.</text>
</comment>
<dbReference type="PANTHER" id="PTHR47915:SF1">
    <property type="entry name" value="SI:DKEY-19B23.7"/>
    <property type="match status" value="1"/>
</dbReference>
<reference evidence="3" key="1">
    <citation type="submission" date="2021-06" db="EMBL/GenBank/DDBJ databases">
        <authorList>
            <person name="Kallberg Y."/>
            <person name="Tangrot J."/>
            <person name="Rosling A."/>
        </authorList>
    </citation>
    <scope>NUCLEOTIDE SEQUENCE</scope>
    <source>
        <strain evidence="3">87-6 pot B 2015</strain>
    </source>
</reference>
<evidence type="ECO:0000259" key="2">
    <source>
        <dbReference type="Pfam" id="PF25377"/>
    </source>
</evidence>
<dbReference type="EMBL" id="CAJVPP010000776">
    <property type="protein sequence ID" value="CAG8511055.1"/>
    <property type="molecule type" value="Genomic_DNA"/>
</dbReference>
<evidence type="ECO:0000313" key="3">
    <source>
        <dbReference type="EMBL" id="CAG8511055.1"/>
    </source>
</evidence>
<dbReference type="Pfam" id="PF25377">
    <property type="entry name" value="DUF7886"/>
    <property type="match status" value="1"/>
</dbReference>
<dbReference type="AlphaFoldDB" id="A0A9N8ZYM1"/>
<protein>
    <submittedName>
        <fullName evidence="3">15070_t:CDS:1</fullName>
    </submittedName>
</protein>